<proteinExistence type="inferred from homology"/>
<evidence type="ECO:0000256" key="1">
    <source>
        <dbReference type="ARBA" id="ARBA00038215"/>
    </source>
</evidence>
<dbReference type="EMBL" id="JAAAXW010000440">
    <property type="protein sequence ID" value="KAF9537207.1"/>
    <property type="molecule type" value="Genomic_DNA"/>
</dbReference>
<reference evidence="4" key="1">
    <citation type="journal article" date="2020" name="Fungal Divers.">
        <title>Resolving the Mortierellaceae phylogeny through synthesis of multi-gene phylogenetics and phylogenomics.</title>
        <authorList>
            <person name="Vandepol N."/>
            <person name="Liber J."/>
            <person name="Desiro A."/>
            <person name="Na H."/>
            <person name="Kennedy M."/>
            <person name="Barry K."/>
            <person name="Grigoriev I.V."/>
            <person name="Miller A.N."/>
            <person name="O'Donnell K."/>
            <person name="Stajich J.E."/>
            <person name="Bonito G."/>
        </authorList>
    </citation>
    <scope>NUCLEOTIDE SEQUENCE</scope>
    <source>
        <strain evidence="4">NRRL 2591</strain>
    </source>
</reference>
<dbReference type="Pfam" id="PF11954">
    <property type="entry name" value="DUF3471"/>
    <property type="match status" value="1"/>
</dbReference>
<accession>A0A9P6JY14</accession>
<organism evidence="4 5">
    <name type="scientific">Mortierella hygrophila</name>
    <dbReference type="NCBI Taxonomy" id="979708"/>
    <lineage>
        <taxon>Eukaryota</taxon>
        <taxon>Fungi</taxon>
        <taxon>Fungi incertae sedis</taxon>
        <taxon>Mucoromycota</taxon>
        <taxon>Mortierellomycotina</taxon>
        <taxon>Mortierellomycetes</taxon>
        <taxon>Mortierellales</taxon>
        <taxon>Mortierellaceae</taxon>
        <taxon>Mortierella</taxon>
    </lineage>
</organism>
<dbReference type="SUPFAM" id="SSF56601">
    <property type="entry name" value="beta-lactamase/transpeptidase-like"/>
    <property type="match status" value="1"/>
</dbReference>
<name>A0A9P6JY14_9FUNG</name>
<dbReference type="Proteomes" id="UP000723463">
    <property type="component" value="Unassembled WGS sequence"/>
</dbReference>
<dbReference type="AlphaFoldDB" id="A0A9P6JY14"/>
<dbReference type="Pfam" id="PF00144">
    <property type="entry name" value="Beta-lactamase"/>
    <property type="match status" value="1"/>
</dbReference>
<keyword evidence="5" id="KW-1185">Reference proteome</keyword>
<dbReference type="InterPro" id="IPR050491">
    <property type="entry name" value="AmpC-like"/>
</dbReference>
<evidence type="ECO:0000259" key="3">
    <source>
        <dbReference type="Pfam" id="PF11954"/>
    </source>
</evidence>
<dbReference type="Gene3D" id="2.40.128.600">
    <property type="match status" value="1"/>
</dbReference>
<protein>
    <recommendedName>
        <fullName evidence="6">Beta-lactamase/transpeptidase-like protein</fullName>
    </recommendedName>
</protein>
<evidence type="ECO:0000313" key="4">
    <source>
        <dbReference type="EMBL" id="KAF9537207.1"/>
    </source>
</evidence>
<gene>
    <name evidence="4" type="ORF">EC957_008668</name>
</gene>
<evidence type="ECO:0008006" key="6">
    <source>
        <dbReference type="Google" id="ProtNLM"/>
    </source>
</evidence>
<comment type="similarity">
    <text evidence="1">Belongs to the peptidase S12 family.</text>
</comment>
<dbReference type="PANTHER" id="PTHR46825:SF15">
    <property type="entry name" value="BETA-LACTAMASE-RELATED DOMAIN-CONTAINING PROTEIN"/>
    <property type="match status" value="1"/>
</dbReference>
<feature type="domain" description="Peptidase S12 Pab87-related C-terminal" evidence="3">
    <location>
        <begin position="395"/>
        <end position="488"/>
    </location>
</feature>
<evidence type="ECO:0000313" key="5">
    <source>
        <dbReference type="Proteomes" id="UP000723463"/>
    </source>
</evidence>
<dbReference type="InterPro" id="IPR012338">
    <property type="entry name" value="Beta-lactam/transpept-like"/>
</dbReference>
<sequence>MTNTADTFEKWTDDIEKARVALGVYGMSVAVVHKNKIVYAQGFGKRNDTDPFIPETVSQIGSMTKAFTAVAVGELVAEGKAKWDVPVSEYLPEFQLKDPRLTAEINFVDLLAHRTGLPRRDLDWIRRSASRMELIRLLKYVEPEAPLRTECLYNNFMYAVAGEAASRIAGTSYEEVVLSKVLRPLEMKDSGFSLGEMVTIHPNHALPYISKSLEDAQEGKAVRSPLDPIPPAQAPAGDIYSNVIDMAKWCKAIMHEGRLDDKQVLHKETVSKVTTAWNLMTRSPDDLDFSLTAYGLGWEIQHYKGHLSWRHAGGTFGYRSNMALFPQEDLAVVILTNNIHNGLSDVIANYFADSILNLPTTKDWLTDVAMTATKRAYDFMGSEDPAFTEFFFPTQVKDKSASRPLKDFAGEYTEPFGPELTISLDTTNQKDGDGKGDSLFFKLTIWEGTLEHYHYDSFRIRIHDGVLHTNMLLNFIAGDDGSIHQCRILRGDGSFMYTKKDSTDTSALSKEE</sequence>
<dbReference type="InterPro" id="IPR001466">
    <property type="entry name" value="Beta-lactam-related"/>
</dbReference>
<dbReference type="Gene3D" id="3.40.710.10">
    <property type="entry name" value="DD-peptidase/beta-lactamase superfamily"/>
    <property type="match status" value="1"/>
</dbReference>
<feature type="domain" description="Beta-lactamase-related" evidence="2">
    <location>
        <begin position="13"/>
        <end position="353"/>
    </location>
</feature>
<dbReference type="InterPro" id="IPR021860">
    <property type="entry name" value="Peptidase_S12_Pab87-rel_C"/>
</dbReference>
<dbReference type="PANTHER" id="PTHR46825">
    <property type="entry name" value="D-ALANYL-D-ALANINE-CARBOXYPEPTIDASE/ENDOPEPTIDASE AMPH"/>
    <property type="match status" value="1"/>
</dbReference>
<evidence type="ECO:0000259" key="2">
    <source>
        <dbReference type="Pfam" id="PF00144"/>
    </source>
</evidence>
<comment type="caution">
    <text evidence="4">The sequence shown here is derived from an EMBL/GenBank/DDBJ whole genome shotgun (WGS) entry which is preliminary data.</text>
</comment>